<dbReference type="GO" id="GO:0006777">
    <property type="term" value="P:Mo-molybdopterin cofactor biosynthetic process"/>
    <property type="evidence" value="ECO:0007669"/>
    <property type="project" value="UniProtKB-KW"/>
</dbReference>
<dbReference type="Proteomes" id="UP000002007">
    <property type="component" value="Chromosome"/>
</dbReference>
<dbReference type="SMR" id="A9WQ16"/>
<keyword evidence="5" id="KW-1185">Reference proteome</keyword>
<dbReference type="PANTHER" id="PTHR43764">
    <property type="entry name" value="MOLYBDENUM COFACTOR BIOSYNTHESIS"/>
    <property type="match status" value="1"/>
</dbReference>
<dbReference type="NCBIfam" id="TIGR00177">
    <property type="entry name" value="molyb_syn"/>
    <property type="match status" value="1"/>
</dbReference>
<feature type="domain" description="MoaB/Mog" evidence="3">
    <location>
        <begin position="12"/>
        <end position="154"/>
    </location>
</feature>
<evidence type="ECO:0000256" key="1">
    <source>
        <dbReference type="ARBA" id="ARBA00005046"/>
    </source>
</evidence>
<dbReference type="EMBL" id="CP000910">
    <property type="protein sequence ID" value="ABY22442.1"/>
    <property type="molecule type" value="Genomic_DNA"/>
</dbReference>
<dbReference type="CDD" id="cd00886">
    <property type="entry name" value="MogA_MoaB"/>
    <property type="match status" value="1"/>
</dbReference>
<dbReference type="RefSeq" id="WP_012244141.1">
    <property type="nucleotide sequence ID" value="NC_010168.1"/>
</dbReference>
<comment type="pathway">
    <text evidence="1">Cofactor biosynthesis; molybdopterin biosynthesis.</text>
</comment>
<dbReference type="SUPFAM" id="SSF53218">
    <property type="entry name" value="Molybdenum cofactor biosynthesis proteins"/>
    <property type="match status" value="1"/>
</dbReference>
<dbReference type="Gene3D" id="3.40.980.10">
    <property type="entry name" value="MoaB/Mog-like domain"/>
    <property type="match status" value="1"/>
</dbReference>
<dbReference type="UniPathway" id="UPA00344"/>
<proteinExistence type="predicted"/>
<dbReference type="STRING" id="288705.RSal33209_0695"/>
<dbReference type="PANTHER" id="PTHR43764:SF1">
    <property type="entry name" value="MOLYBDOPTERIN MOLYBDOTRANSFERASE"/>
    <property type="match status" value="1"/>
</dbReference>
<gene>
    <name evidence="4" type="ordered locus">RSal33209_0695</name>
</gene>
<dbReference type="InterPro" id="IPR001453">
    <property type="entry name" value="MoaB/Mog_dom"/>
</dbReference>
<dbReference type="InterPro" id="IPR051920">
    <property type="entry name" value="MPT_Adenylyltrnsfr/MoaC-Rel"/>
</dbReference>
<dbReference type="SMART" id="SM00852">
    <property type="entry name" value="MoCF_biosynth"/>
    <property type="match status" value="1"/>
</dbReference>
<evidence type="ECO:0000256" key="2">
    <source>
        <dbReference type="ARBA" id="ARBA00023150"/>
    </source>
</evidence>
<dbReference type="eggNOG" id="COG0521">
    <property type="taxonomic scope" value="Bacteria"/>
</dbReference>
<dbReference type="HOGENOM" id="CLU_077358_4_1_11"/>
<dbReference type="AlphaFoldDB" id="A9WQ16"/>
<sequence>MSAVGTGQNLAGIVVASTRAANGVRADLSAAGITQWLEEQQYDVLEPLIVADGEPVREAILQLVGAGAKLVLTTGGTGLTPDDLTPEMTLPLLDREIPGIMEAIRALGRQNTPMAALSRGHAGVIDGTLVVNLPGSSGGINDGLTVLQPILAHAVDEIDGRKVGRVHGD</sequence>
<evidence type="ECO:0000313" key="5">
    <source>
        <dbReference type="Proteomes" id="UP000002007"/>
    </source>
</evidence>
<name>A9WQ16_RENSM</name>
<dbReference type="InterPro" id="IPR036425">
    <property type="entry name" value="MoaB/Mog-like_dom_sf"/>
</dbReference>
<dbReference type="PROSITE" id="PS01078">
    <property type="entry name" value="MOCF_BIOSYNTHESIS_1"/>
    <property type="match status" value="1"/>
</dbReference>
<dbReference type="Pfam" id="PF00994">
    <property type="entry name" value="MoCF_biosynth"/>
    <property type="match status" value="1"/>
</dbReference>
<keyword evidence="2" id="KW-0501">Molybdenum cofactor biosynthesis</keyword>
<evidence type="ECO:0000313" key="4">
    <source>
        <dbReference type="EMBL" id="ABY22442.1"/>
    </source>
</evidence>
<organism evidence="4 5">
    <name type="scientific">Renibacterium salmoninarum (strain ATCC 33209 / DSM 20767 / JCM 11484 / NBRC 15589 / NCIMB 2235)</name>
    <dbReference type="NCBI Taxonomy" id="288705"/>
    <lineage>
        <taxon>Bacteria</taxon>
        <taxon>Bacillati</taxon>
        <taxon>Actinomycetota</taxon>
        <taxon>Actinomycetes</taxon>
        <taxon>Micrococcales</taxon>
        <taxon>Micrococcaceae</taxon>
        <taxon>Renibacterium</taxon>
    </lineage>
</organism>
<evidence type="ECO:0000259" key="3">
    <source>
        <dbReference type="SMART" id="SM00852"/>
    </source>
</evidence>
<dbReference type="InterPro" id="IPR008284">
    <property type="entry name" value="MoCF_biosynth_CS"/>
</dbReference>
<accession>A9WQ16</accession>
<protein>
    <submittedName>
        <fullName evidence="4">Molybdopterin biosynthesis enzyme</fullName>
    </submittedName>
</protein>
<reference evidence="5" key="1">
    <citation type="journal article" date="2008" name="J. Bacteriol.">
        <title>Genome sequence of the fish pathogen Renibacterium salmoninarum suggests reductive evolution away from an environmental Arthrobacter ancestor.</title>
        <authorList>
            <person name="Wiens G.D."/>
            <person name="Rockey D.D."/>
            <person name="Wu Z."/>
            <person name="Chang J."/>
            <person name="Levy R."/>
            <person name="Crane S."/>
            <person name="Chen D.S."/>
            <person name="Capri G.R."/>
            <person name="Burnett J.R."/>
            <person name="Sudheesh P.S."/>
            <person name="Schipma M.J."/>
            <person name="Burd H."/>
            <person name="Bhattacharyya A."/>
            <person name="Rhodes L.D."/>
            <person name="Kaul R."/>
            <person name="Strom M.S."/>
        </authorList>
    </citation>
    <scope>NUCLEOTIDE SEQUENCE [LARGE SCALE GENOMIC DNA]</scope>
    <source>
        <strain evidence="5">ATCC 33209 / DSM 20767 / JCM 11484 / NBRC 15589 / NCIMB 2235</strain>
    </source>
</reference>
<dbReference type="KEGG" id="rsa:RSal33209_0695"/>